<dbReference type="SUPFAM" id="SSF46785">
    <property type="entry name" value="Winged helix' DNA-binding domain"/>
    <property type="match status" value="1"/>
</dbReference>
<protein>
    <submittedName>
        <fullName evidence="2">Winged helix-turn-helix transcription repressor, HrcA DNA-binding domain-containing protein</fullName>
    </submittedName>
</protein>
<dbReference type="OrthoDB" id="64432at2157"/>
<keyword evidence="2" id="KW-0238">DNA-binding</keyword>
<reference evidence="2 3" key="1">
    <citation type="journal article" date="2014" name="PLoS Genet.">
        <title>Phylogenetically driven sequencing of extremely halophilic archaea reveals strategies for static and dynamic osmo-response.</title>
        <authorList>
            <person name="Becker E.A."/>
            <person name="Seitzer P.M."/>
            <person name="Tritt A."/>
            <person name="Larsen D."/>
            <person name="Krusor M."/>
            <person name="Yao A.I."/>
            <person name="Wu D."/>
            <person name="Madern D."/>
            <person name="Eisen J.A."/>
            <person name="Darling A.E."/>
            <person name="Facciotti M.T."/>
        </authorList>
    </citation>
    <scope>NUCLEOTIDE SEQUENCE [LARGE SCALE GENOMIC DNA]</scope>
    <source>
        <strain evidence="2 3">DSM 10524</strain>
    </source>
</reference>
<gene>
    <name evidence="2" type="ORF">C491_14257</name>
</gene>
<dbReference type="InterPro" id="IPR036390">
    <property type="entry name" value="WH_DNA-bd_sf"/>
</dbReference>
<evidence type="ECO:0000313" key="2">
    <source>
        <dbReference type="EMBL" id="ELY56119.1"/>
    </source>
</evidence>
<dbReference type="GO" id="GO:0003677">
    <property type="term" value="F:DNA binding"/>
    <property type="evidence" value="ECO:0007669"/>
    <property type="project" value="UniProtKB-KW"/>
</dbReference>
<evidence type="ECO:0000313" key="3">
    <source>
        <dbReference type="Proteomes" id="UP000011688"/>
    </source>
</evidence>
<feature type="domain" description="Winged helix-turn-helix transcription repressor HrcA DNA-binding" evidence="1">
    <location>
        <begin position="5"/>
        <end position="82"/>
    </location>
</feature>
<dbReference type="Proteomes" id="UP000011688">
    <property type="component" value="Unassembled WGS sequence"/>
</dbReference>
<keyword evidence="3" id="KW-1185">Reference proteome</keyword>
<organism evidence="2 3">
    <name type="scientific">Natronococcus amylolyticus DSM 10524</name>
    <dbReference type="NCBI Taxonomy" id="1227497"/>
    <lineage>
        <taxon>Archaea</taxon>
        <taxon>Methanobacteriati</taxon>
        <taxon>Methanobacteriota</taxon>
        <taxon>Stenosarchaea group</taxon>
        <taxon>Halobacteria</taxon>
        <taxon>Halobacteriales</taxon>
        <taxon>Natrialbaceae</taxon>
        <taxon>Natronococcus</taxon>
    </lineage>
</organism>
<dbReference type="Gene3D" id="1.10.10.10">
    <property type="entry name" value="Winged helix-like DNA-binding domain superfamily/Winged helix DNA-binding domain"/>
    <property type="match status" value="1"/>
</dbReference>
<dbReference type="GO" id="GO:0006355">
    <property type="term" value="P:regulation of DNA-templated transcription"/>
    <property type="evidence" value="ECO:0007669"/>
    <property type="project" value="InterPro"/>
</dbReference>
<dbReference type="InterPro" id="IPR036388">
    <property type="entry name" value="WH-like_DNA-bd_sf"/>
</dbReference>
<sequence length="179" mass="19458">MDEIDLSNSQRLTITTLINEYQATGEPVNARALADETDRNAGTVRNQMRTLTSIGLAEGIAGPKGGYEPTDAAYQILGRQQLDDTETVTLASEYDRVDATVDEIDFTNVHHPDLCRAQLHFQQSVRDLEEGDPIVVGPSPVSSLVVLGKITAIEETNNVVIVDVEELQAPLRDDPSPSS</sequence>
<name>L9X2Y5_9EURY</name>
<accession>L9X2Y5</accession>
<proteinExistence type="predicted"/>
<dbReference type="RefSeq" id="WP_005557367.1">
    <property type="nucleotide sequence ID" value="NZ_AOIB01000028.1"/>
</dbReference>
<dbReference type="AlphaFoldDB" id="L9X2Y5"/>
<dbReference type="EMBL" id="AOIB01000028">
    <property type="protein sequence ID" value="ELY56119.1"/>
    <property type="molecule type" value="Genomic_DNA"/>
</dbReference>
<dbReference type="eggNOG" id="arCOG00610">
    <property type="taxonomic scope" value="Archaea"/>
</dbReference>
<dbReference type="InterPro" id="IPR005104">
    <property type="entry name" value="WHTH_HrcA_DNA-bd"/>
</dbReference>
<comment type="caution">
    <text evidence="2">The sequence shown here is derived from an EMBL/GenBank/DDBJ whole genome shotgun (WGS) entry which is preliminary data.</text>
</comment>
<evidence type="ECO:0000259" key="1">
    <source>
        <dbReference type="Pfam" id="PF03444"/>
    </source>
</evidence>
<dbReference type="Pfam" id="PF03444">
    <property type="entry name" value="WHD_HrcA"/>
    <property type="match status" value="1"/>
</dbReference>
<dbReference type="STRING" id="1227497.C491_14257"/>